<sequence length="255" mass="27628">MVLSMDKWKGKVAVVTGASSGIGEGIVKKLVEEGLVVVGLARRLERMQKQQQMLVHQPGKFHPVQCDIGKETDILRCFDYIKENIGPVHILVNNAGCCISGTLSESDTNSWKTIMDVNVIGLCVATREAVKVMKSKNIEGHIINMNSLAGHFRVQVSGLNLYPASKHAVTSISDTLKNEFATSKTKIKVTSISPGVVDTEIFAVSGLNEFHKAVEENSVPSLSPDDIADAVCYVLSTPPIVNVSEMIIQPVNETI</sequence>
<dbReference type="PANTHER" id="PTHR43115">
    <property type="entry name" value="DEHYDROGENASE/REDUCTASE SDR FAMILY MEMBER 11"/>
    <property type="match status" value="1"/>
</dbReference>
<dbReference type="PRINTS" id="PR00081">
    <property type="entry name" value="GDHRDH"/>
</dbReference>
<dbReference type="FunFam" id="3.40.50.720:FF:000047">
    <property type="entry name" value="NADP-dependent L-serine/L-allo-threonine dehydrogenase"/>
    <property type="match status" value="1"/>
</dbReference>
<dbReference type="PRINTS" id="PR00080">
    <property type="entry name" value="SDRFAMILY"/>
</dbReference>
<evidence type="ECO:0000256" key="2">
    <source>
        <dbReference type="ARBA" id="ARBA00023002"/>
    </source>
</evidence>
<dbReference type="GO" id="GO:0016616">
    <property type="term" value="F:oxidoreductase activity, acting on the CH-OH group of donors, NAD or NADP as acceptor"/>
    <property type="evidence" value="ECO:0007669"/>
    <property type="project" value="UniProtKB-ARBA"/>
</dbReference>
<dbReference type="SUPFAM" id="SSF51735">
    <property type="entry name" value="NAD(P)-binding Rossmann-fold domains"/>
    <property type="match status" value="1"/>
</dbReference>
<evidence type="ECO:0000256" key="3">
    <source>
        <dbReference type="RuleBase" id="RU000363"/>
    </source>
</evidence>
<organism evidence="4 5">
    <name type="scientific">Phyllotreta striolata</name>
    <name type="common">Striped flea beetle</name>
    <name type="synonym">Crioceris striolata</name>
    <dbReference type="NCBI Taxonomy" id="444603"/>
    <lineage>
        <taxon>Eukaryota</taxon>
        <taxon>Metazoa</taxon>
        <taxon>Ecdysozoa</taxon>
        <taxon>Arthropoda</taxon>
        <taxon>Hexapoda</taxon>
        <taxon>Insecta</taxon>
        <taxon>Pterygota</taxon>
        <taxon>Neoptera</taxon>
        <taxon>Endopterygota</taxon>
        <taxon>Coleoptera</taxon>
        <taxon>Polyphaga</taxon>
        <taxon>Cucujiformia</taxon>
        <taxon>Chrysomeloidea</taxon>
        <taxon>Chrysomelidae</taxon>
        <taxon>Galerucinae</taxon>
        <taxon>Alticini</taxon>
        <taxon>Phyllotreta</taxon>
    </lineage>
</organism>
<dbReference type="AlphaFoldDB" id="A0A9N9XRS6"/>
<dbReference type="Pfam" id="PF00106">
    <property type="entry name" value="adh_short"/>
    <property type="match status" value="1"/>
</dbReference>
<protein>
    <recommendedName>
        <fullName evidence="6">Farnesol dehydrogenase-like</fullName>
    </recommendedName>
</protein>
<accession>A0A9N9XRS6</accession>
<dbReference type="Proteomes" id="UP001153712">
    <property type="component" value="Chromosome 9"/>
</dbReference>
<evidence type="ECO:0008006" key="6">
    <source>
        <dbReference type="Google" id="ProtNLM"/>
    </source>
</evidence>
<comment type="similarity">
    <text evidence="1 3">Belongs to the short-chain dehydrogenases/reductases (SDR) family.</text>
</comment>
<keyword evidence="2" id="KW-0560">Oxidoreductase</keyword>
<dbReference type="OrthoDB" id="1933717at2759"/>
<reference evidence="4" key="1">
    <citation type="submission" date="2022-01" db="EMBL/GenBank/DDBJ databases">
        <authorList>
            <person name="King R."/>
        </authorList>
    </citation>
    <scope>NUCLEOTIDE SEQUENCE</scope>
</reference>
<evidence type="ECO:0000313" key="4">
    <source>
        <dbReference type="EMBL" id="CAG9865008.1"/>
    </source>
</evidence>
<name>A0A9N9XRS6_PHYSR</name>
<dbReference type="PANTHER" id="PTHR43115:SF4">
    <property type="entry name" value="DEHYDROGENASE_REDUCTASE SDR FAMILY MEMBER 11"/>
    <property type="match status" value="1"/>
</dbReference>
<dbReference type="EMBL" id="OU900102">
    <property type="protein sequence ID" value="CAG9865008.1"/>
    <property type="molecule type" value="Genomic_DNA"/>
</dbReference>
<gene>
    <name evidence="4" type="ORF">PHYEVI_LOCUS11254</name>
</gene>
<dbReference type="InterPro" id="IPR036291">
    <property type="entry name" value="NAD(P)-bd_dom_sf"/>
</dbReference>
<keyword evidence="5" id="KW-1185">Reference proteome</keyword>
<evidence type="ECO:0000313" key="5">
    <source>
        <dbReference type="Proteomes" id="UP001153712"/>
    </source>
</evidence>
<dbReference type="Gene3D" id="3.40.50.720">
    <property type="entry name" value="NAD(P)-binding Rossmann-like Domain"/>
    <property type="match status" value="1"/>
</dbReference>
<evidence type="ECO:0000256" key="1">
    <source>
        <dbReference type="ARBA" id="ARBA00006484"/>
    </source>
</evidence>
<proteinExistence type="inferred from homology"/>
<dbReference type="InterPro" id="IPR002347">
    <property type="entry name" value="SDR_fam"/>
</dbReference>